<keyword evidence="2" id="KW-0472">Membrane</keyword>
<feature type="region of interest" description="Disordered" evidence="1">
    <location>
        <begin position="127"/>
        <end position="169"/>
    </location>
</feature>
<proteinExistence type="predicted"/>
<evidence type="ECO:0000313" key="3">
    <source>
        <dbReference type="EMBL" id="RYB06276.1"/>
    </source>
</evidence>
<dbReference type="RefSeq" id="WP_129218212.1">
    <property type="nucleotide sequence ID" value="NZ_QYBC01000004.1"/>
</dbReference>
<evidence type="ECO:0000313" key="4">
    <source>
        <dbReference type="Proteomes" id="UP000289411"/>
    </source>
</evidence>
<feature type="compositionally biased region" description="Basic and acidic residues" evidence="1">
    <location>
        <begin position="1"/>
        <end position="10"/>
    </location>
</feature>
<comment type="caution">
    <text evidence="3">The sequence shown here is derived from an EMBL/GenBank/DDBJ whole genome shotgun (WGS) entry which is preliminary data.</text>
</comment>
<name>A0A4Q2RF23_9HYPH</name>
<gene>
    <name evidence="3" type="ORF">D3272_05810</name>
</gene>
<dbReference type="OrthoDB" id="8162433at2"/>
<reference evidence="3 4" key="2">
    <citation type="submission" date="2019-02" db="EMBL/GenBank/DDBJ databases">
        <title>'Lichenibacterium ramalinii' gen. nov. sp. nov., 'Lichenibacterium minor' gen. nov. sp. nov.</title>
        <authorList>
            <person name="Pankratov T."/>
        </authorList>
    </citation>
    <scope>NUCLEOTIDE SEQUENCE [LARGE SCALE GENOMIC DNA]</scope>
    <source>
        <strain evidence="3 4">RmlP001</strain>
    </source>
</reference>
<dbReference type="Proteomes" id="UP000289411">
    <property type="component" value="Unassembled WGS sequence"/>
</dbReference>
<feature type="compositionally biased region" description="Basic and acidic residues" evidence="1">
    <location>
        <begin position="226"/>
        <end position="236"/>
    </location>
</feature>
<organism evidence="3 4">
    <name type="scientific">Lichenibacterium ramalinae</name>
    <dbReference type="NCBI Taxonomy" id="2316527"/>
    <lineage>
        <taxon>Bacteria</taxon>
        <taxon>Pseudomonadati</taxon>
        <taxon>Pseudomonadota</taxon>
        <taxon>Alphaproteobacteria</taxon>
        <taxon>Hyphomicrobiales</taxon>
        <taxon>Lichenihabitantaceae</taxon>
        <taxon>Lichenibacterium</taxon>
    </lineage>
</organism>
<dbReference type="EMBL" id="QYBC01000004">
    <property type="protein sequence ID" value="RYB06276.1"/>
    <property type="molecule type" value="Genomic_DNA"/>
</dbReference>
<dbReference type="AlphaFoldDB" id="A0A4Q2RF23"/>
<sequence length="321" mass="32523">MREAAIDPLRHPGRGPARPRTAGAPPLDGLLDEGVTARGAKGSGRQGKASSAAIAAQRLGGGRNVALSVAQARRRAEPGLLARMRGRMPRVRPLRAVTISVFSLALVGIVANAMVFQHGRHPAPLFGLGRSIDGQPEVGQQAAAPAPAPLPAERTGSLAPPPAPAPAVVEPRPEAVAPKPVAPVHRAAVPKPRHEDGIGSLLAPGSAAPVAHPRPGSATAHKAPVRRSEPKPEPKAAEAPGAQRAADHRAASEAAGILEPGRTHPAKVPASTAHPRPHAKPVGAAARTEPAPKSTAPAAATTAQKTVTKASPRSKTAAEAE</sequence>
<protein>
    <submittedName>
        <fullName evidence="3">Uncharacterized protein</fullName>
    </submittedName>
</protein>
<keyword evidence="2" id="KW-1133">Transmembrane helix</keyword>
<feature type="region of interest" description="Disordered" evidence="1">
    <location>
        <begin position="188"/>
        <end position="321"/>
    </location>
</feature>
<keyword evidence="4" id="KW-1185">Reference proteome</keyword>
<feature type="compositionally biased region" description="Low complexity" evidence="1">
    <location>
        <begin position="288"/>
        <end position="310"/>
    </location>
</feature>
<evidence type="ECO:0000256" key="2">
    <source>
        <dbReference type="SAM" id="Phobius"/>
    </source>
</evidence>
<accession>A0A4Q2RF23</accession>
<feature type="compositionally biased region" description="Low complexity" evidence="1">
    <location>
        <begin position="14"/>
        <end position="26"/>
    </location>
</feature>
<keyword evidence="2" id="KW-0812">Transmembrane</keyword>
<feature type="region of interest" description="Disordered" evidence="1">
    <location>
        <begin position="1"/>
        <end position="30"/>
    </location>
</feature>
<feature type="transmembrane region" description="Helical" evidence="2">
    <location>
        <begin position="93"/>
        <end position="116"/>
    </location>
</feature>
<evidence type="ECO:0000256" key="1">
    <source>
        <dbReference type="SAM" id="MobiDB-lite"/>
    </source>
</evidence>
<reference evidence="3 4" key="1">
    <citation type="submission" date="2018-09" db="EMBL/GenBank/DDBJ databases">
        <authorList>
            <person name="Grouzdev D.S."/>
            <person name="Krutkina M.S."/>
        </authorList>
    </citation>
    <scope>NUCLEOTIDE SEQUENCE [LARGE SCALE GENOMIC DNA]</scope>
    <source>
        <strain evidence="3 4">RmlP001</strain>
    </source>
</reference>